<sequence>MSHFRALLAGTTAIVAAITMSVAEAKTPQDQMVIGMNMVNLTSLDPHNVNSYESYHVIANLYDTLVRNDPQTPGKVLPMLAKSWNIMPDGTIEFTLDDKATFQSGRKITAGDVAYSLQRAVKLGLLAKSYYANWGYTADNVDQKFHAKDDKTFVMEVATPVAPSLKLGALTRAYGAVLDKEVIAKHEKDGDMGRGWLASNAAGSGPFTLNRWNPNDIVVLNRFDTYWGGEPKMKRVLVRHLPESQTERLQLEKGDLDVGFQLVSADIDGLSSNPDIVIDRLVGSGFYYLIMSTKDPEFAKPEVRKALRYCINYKDINDVVMKNYGKSTTTFVPSDIPGYLPDIGNKYDPEKCKQDLTAAGYGDGFSKLLLSLNSTPYADLATAIQQNLAVAGVKVEIQTGNGDQTYGPMRDRKFQLGVGRTASSAQTDADGWIRTHAYNPDNTDGANLANLQAWRASFELPEVNKLVDEASAITDNEEKRVELYEQALKLFEESAPPIIPISQRVDPYAKSARLKNYVGDIGWMTRWDQVEKQD</sequence>
<dbReference type="EMBL" id="MZMT01000033">
    <property type="protein sequence ID" value="PIO44221.1"/>
    <property type="molecule type" value="Genomic_DNA"/>
</dbReference>
<keyword evidence="6" id="KW-1185">Reference proteome</keyword>
<comment type="subcellular location">
    <subcellularLocation>
        <location evidence="1">Periplasm</location>
    </subcellularLocation>
</comment>
<dbReference type="CDD" id="cd08512">
    <property type="entry name" value="PBP2_NikA_DppA_OppA_like_7"/>
    <property type="match status" value="1"/>
</dbReference>
<proteinExistence type="inferred from homology"/>
<evidence type="ECO:0000259" key="4">
    <source>
        <dbReference type="Pfam" id="PF00496"/>
    </source>
</evidence>
<dbReference type="RefSeq" id="WP_100022286.1">
    <property type="nucleotide sequence ID" value="NZ_MZMT01000033.1"/>
</dbReference>
<dbReference type="InterPro" id="IPR000914">
    <property type="entry name" value="SBP_5_dom"/>
</dbReference>
<accession>A0A2N9VXK3</accession>
<dbReference type="SUPFAM" id="SSF53850">
    <property type="entry name" value="Periplasmic binding protein-like II"/>
    <property type="match status" value="1"/>
</dbReference>
<organism evidence="5 6">
    <name type="scientific">Phyllobacterium zundukense</name>
    <dbReference type="NCBI Taxonomy" id="1867719"/>
    <lineage>
        <taxon>Bacteria</taxon>
        <taxon>Pseudomonadati</taxon>
        <taxon>Pseudomonadota</taxon>
        <taxon>Alphaproteobacteria</taxon>
        <taxon>Hyphomicrobiales</taxon>
        <taxon>Phyllobacteriaceae</taxon>
        <taxon>Phyllobacterium</taxon>
    </lineage>
</organism>
<evidence type="ECO:0000313" key="6">
    <source>
        <dbReference type="Proteomes" id="UP000232163"/>
    </source>
</evidence>
<feature type="domain" description="Solute-binding protein family 5" evidence="4">
    <location>
        <begin position="76"/>
        <end position="431"/>
    </location>
</feature>
<dbReference type="InterPro" id="IPR039424">
    <property type="entry name" value="SBP_5"/>
</dbReference>
<dbReference type="GO" id="GO:0043190">
    <property type="term" value="C:ATP-binding cassette (ABC) transporter complex"/>
    <property type="evidence" value="ECO:0007669"/>
    <property type="project" value="InterPro"/>
</dbReference>
<dbReference type="PIRSF" id="PIRSF002741">
    <property type="entry name" value="MppA"/>
    <property type="match status" value="1"/>
</dbReference>
<comment type="caution">
    <text evidence="5">The sequence shown here is derived from an EMBL/GenBank/DDBJ whole genome shotgun (WGS) entry which is preliminary data.</text>
</comment>
<protein>
    <submittedName>
        <fullName evidence="5">Peptide ABC transporter substrate-binding protein</fullName>
    </submittedName>
</protein>
<dbReference type="GO" id="GO:0030288">
    <property type="term" value="C:outer membrane-bounded periplasmic space"/>
    <property type="evidence" value="ECO:0007669"/>
    <property type="project" value="UniProtKB-ARBA"/>
</dbReference>
<dbReference type="GO" id="GO:1904680">
    <property type="term" value="F:peptide transmembrane transporter activity"/>
    <property type="evidence" value="ECO:0007669"/>
    <property type="project" value="TreeGrafter"/>
</dbReference>
<evidence type="ECO:0000256" key="3">
    <source>
        <dbReference type="SAM" id="SignalP"/>
    </source>
</evidence>
<keyword evidence="3" id="KW-0732">Signal</keyword>
<dbReference type="InterPro" id="IPR030678">
    <property type="entry name" value="Peptide/Ni-bd"/>
</dbReference>
<gene>
    <name evidence="5" type="ORF">B5P45_13135</name>
</gene>
<comment type="similarity">
    <text evidence="2">Belongs to the bacterial solute-binding protein 5 family.</text>
</comment>
<dbReference type="GO" id="GO:0015833">
    <property type="term" value="P:peptide transport"/>
    <property type="evidence" value="ECO:0007669"/>
    <property type="project" value="TreeGrafter"/>
</dbReference>
<dbReference type="Proteomes" id="UP000232163">
    <property type="component" value="Unassembled WGS sequence"/>
</dbReference>
<dbReference type="Gene3D" id="3.40.190.10">
    <property type="entry name" value="Periplasmic binding protein-like II"/>
    <property type="match status" value="1"/>
</dbReference>
<evidence type="ECO:0000256" key="2">
    <source>
        <dbReference type="ARBA" id="ARBA00005695"/>
    </source>
</evidence>
<feature type="chain" id="PRO_5014634356" evidence="3">
    <location>
        <begin position="26"/>
        <end position="534"/>
    </location>
</feature>
<feature type="signal peptide" evidence="3">
    <location>
        <begin position="1"/>
        <end position="25"/>
    </location>
</feature>
<reference evidence="6" key="1">
    <citation type="journal article" date="2017" name="Int J Environ Stud">
        <title>Does the Miocene-Pliocene relict legume Oxytropis triphylla form nitrogen-fixing nodules with a combination of bacterial strains?</title>
        <authorList>
            <person name="Safronova V."/>
            <person name="Belimov A."/>
            <person name="Sazanova A."/>
            <person name="Kuznetsova I."/>
            <person name="Popova J."/>
            <person name="Andronov E."/>
            <person name="Verkhozina A."/>
            <person name="Tikhonovich I."/>
        </authorList>
    </citation>
    <scope>NUCLEOTIDE SEQUENCE [LARGE SCALE GENOMIC DNA]</scope>
    <source>
        <strain evidence="6">Tri-38</strain>
    </source>
</reference>
<name>A0A2N9VXK3_9HYPH</name>
<dbReference type="AlphaFoldDB" id="A0A2N9VXK3"/>
<dbReference type="Pfam" id="PF00496">
    <property type="entry name" value="SBP_bac_5"/>
    <property type="match status" value="1"/>
</dbReference>
<dbReference type="PANTHER" id="PTHR30290">
    <property type="entry name" value="PERIPLASMIC BINDING COMPONENT OF ABC TRANSPORTER"/>
    <property type="match status" value="1"/>
</dbReference>
<dbReference type="Gene3D" id="3.10.105.10">
    <property type="entry name" value="Dipeptide-binding Protein, Domain 3"/>
    <property type="match status" value="1"/>
</dbReference>
<evidence type="ECO:0000256" key="1">
    <source>
        <dbReference type="ARBA" id="ARBA00004418"/>
    </source>
</evidence>
<dbReference type="Gene3D" id="3.90.76.10">
    <property type="entry name" value="Dipeptide-binding Protein, Domain 1"/>
    <property type="match status" value="1"/>
</dbReference>
<evidence type="ECO:0000313" key="5">
    <source>
        <dbReference type="EMBL" id="PIO44221.1"/>
    </source>
</evidence>